<dbReference type="SUPFAM" id="SSF55729">
    <property type="entry name" value="Acyl-CoA N-acyltransferases (Nat)"/>
    <property type="match status" value="1"/>
</dbReference>
<evidence type="ECO:0000313" key="3">
    <source>
        <dbReference type="Proteomes" id="UP000632138"/>
    </source>
</evidence>
<dbReference type="InterPro" id="IPR031165">
    <property type="entry name" value="GNAT_YJDJ"/>
</dbReference>
<keyword evidence="3" id="KW-1185">Reference proteome</keyword>
<comment type="caution">
    <text evidence="2">The sequence shown here is derived from an EMBL/GenBank/DDBJ whole genome shotgun (WGS) entry which is preliminary data.</text>
</comment>
<dbReference type="Pfam" id="PF14542">
    <property type="entry name" value="Acetyltransf_CG"/>
    <property type="match status" value="1"/>
</dbReference>
<dbReference type="PANTHER" id="PTHR31435:SF10">
    <property type="entry name" value="BSR4717 PROTEIN"/>
    <property type="match status" value="1"/>
</dbReference>
<proteinExistence type="predicted"/>
<dbReference type="PANTHER" id="PTHR31435">
    <property type="entry name" value="PROTEIN NATD1"/>
    <property type="match status" value="1"/>
</dbReference>
<name>A0ABS2ATZ6_9ACTN</name>
<accession>A0ABS2ATZ6</accession>
<organism evidence="2 3">
    <name type="scientific">Paractinoplanes ovalisporus</name>
    <dbReference type="NCBI Taxonomy" id="2810368"/>
    <lineage>
        <taxon>Bacteria</taxon>
        <taxon>Bacillati</taxon>
        <taxon>Actinomycetota</taxon>
        <taxon>Actinomycetes</taxon>
        <taxon>Micromonosporales</taxon>
        <taxon>Micromonosporaceae</taxon>
        <taxon>Paractinoplanes</taxon>
    </lineage>
</organism>
<reference evidence="2 3" key="1">
    <citation type="submission" date="2021-01" db="EMBL/GenBank/DDBJ databases">
        <title>Actinoplanes sp. nov. LDG1-06 isolated from lichen.</title>
        <authorList>
            <person name="Saeng-In P."/>
            <person name="Phongsopitanun W."/>
            <person name="Kanchanasin P."/>
            <person name="Yuki M."/>
            <person name="Kudo T."/>
            <person name="Ohkuma M."/>
            <person name="Tanasupawat S."/>
        </authorList>
    </citation>
    <scope>NUCLEOTIDE SEQUENCE [LARGE SCALE GENOMIC DNA]</scope>
    <source>
        <strain evidence="2 3">LDG1-06</strain>
    </source>
</reference>
<dbReference type="PROSITE" id="PS51729">
    <property type="entry name" value="GNAT_YJDJ"/>
    <property type="match status" value="1"/>
</dbReference>
<feature type="domain" description="N-acetyltransferase" evidence="1">
    <location>
        <begin position="1"/>
        <end position="68"/>
    </location>
</feature>
<evidence type="ECO:0000313" key="2">
    <source>
        <dbReference type="EMBL" id="MBM2623281.1"/>
    </source>
</evidence>
<dbReference type="EMBL" id="JAENHP010000033">
    <property type="protein sequence ID" value="MBM2623281.1"/>
    <property type="molecule type" value="Genomic_DNA"/>
</dbReference>
<sequence length="75" mass="8358">MITYQVTGNVVAYTHTKVEPEFEHHGVGGELARAAMEDALAKGRLVVPICPFLAGWLDKNHDYDAIVARSHRRVK</sequence>
<evidence type="ECO:0000259" key="1">
    <source>
        <dbReference type="PROSITE" id="PS51729"/>
    </source>
</evidence>
<gene>
    <name evidence="2" type="ORF">JIG36_48070</name>
</gene>
<dbReference type="Proteomes" id="UP000632138">
    <property type="component" value="Unassembled WGS sequence"/>
</dbReference>
<dbReference type="Gene3D" id="3.40.630.30">
    <property type="match status" value="1"/>
</dbReference>
<dbReference type="InterPro" id="IPR016181">
    <property type="entry name" value="Acyl_CoA_acyltransferase"/>
</dbReference>
<dbReference type="InterPro" id="IPR045057">
    <property type="entry name" value="Gcn5-rel_NAT"/>
</dbReference>
<protein>
    <submittedName>
        <fullName evidence="2">N-acetyltransferase</fullName>
    </submittedName>
</protein>